<evidence type="ECO:0000313" key="2">
    <source>
        <dbReference type="Proteomes" id="UP000199651"/>
    </source>
</evidence>
<keyword evidence="2" id="KW-1185">Reference proteome</keyword>
<proteinExistence type="predicted"/>
<name>A0A1H0LGI6_9PSEU</name>
<dbReference type="AlphaFoldDB" id="A0A1H0LGI6"/>
<organism evidence="1 2">
    <name type="scientific">Actinokineospora alba</name>
    <dbReference type="NCBI Taxonomy" id="504798"/>
    <lineage>
        <taxon>Bacteria</taxon>
        <taxon>Bacillati</taxon>
        <taxon>Actinomycetota</taxon>
        <taxon>Actinomycetes</taxon>
        <taxon>Pseudonocardiales</taxon>
        <taxon>Pseudonocardiaceae</taxon>
        <taxon>Actinokineospora</taxon>
    </lineage>
</organism>
<dbReference type="EMBL" id="FNJB01000004">
    <property type="protein sequence ID" value="SDO67347.1"/>
    <property type="molecule type" value="Genomic_DNA"/>
</dbReference>
<gene>
    <name evidence="1" type="ORF">SAMN05192558_104141</name>
</gene>
<evidence type="ECO:0000313" key="1">
    <source>
        <dbReference type="EMBL" id="SDO67347.1"/>
    </source>
</evidence>
<sequence>MLRANLPGNLDGLLAHHILGDHRVNFAWNVNPMTPEWLQDNEDRLAHSSGLAVLGYGLAGFPSTASHTGRRHLTGGLPALMRKDPFQVDGVTFVNDPGQVVGIALAVNAAHEDVPQARTWLADILHDQRLRPPTALLGMFHQHARHIIAAAAAFRPDPRQLDDPVDLAGLHWLVTADRNVELTDPHELHGLRSRLLSGVILGQTEPSSASRAALLLAAATHIVTASVDDLILSRSHVGVLLGRFEDAMRHWRYDNDTLDHPIRWPITEEREVQNILWLILRPVFDDLVDEETLRKLGHSTYRADFGIPSLGLLVEVKYARKAADFKTFEKEIIQDYVGYLTDNEPYRKLAVFIYDESASVQEHGTTRNALLKMPDITDVIIASRPSHVPAPDRTARRRNKSR</sequence>
<protein>
    <submittedName>
        <fullName evidence="1">Uncharacterized protein</fullName>
    </submittedName>
</protein>
<dbReference type="Pfam" id="PF18742">
    <property type="entry name" value="DpnII-MboI"/>
    <property type="match status" value="1"/>
</dbReference>
<dbReference type="Proteomes" id="UP000199651">
    <property type="component" value="Unassembled WGS sequence"/>
</dbReference>
<accession>A0A1H0LGI6</accession>
<reference evidence="2" key="1">
    <citation type="submission" date="2016-10" db="EMBL/GenBank/DDBJ databases">
        <authorList>
            <person name="Varghese N."/>
            <person name="Submissions S."/>
        </authorList>
    </citation>
    <scope>NUCLEOTIDE SEQUENCE [LARGE SCALE GENOMIC DNA]</scope>
    <source>
        <strain evidence="2">IBRC-M 10655</strain>
    </source>
</reference>